<reference evidence="4" key="1">
    <citation type="journal article" date="2014" name="BMC Genomics">
        <title>Genome sequencing of two Neorhizobium galegae strains reveals a noeT gene responsible for the unusual acetylation of the nodulation factors.</title>
        <authorList>
            <person name="Osterman J."/>
            <person name="Marsh J."/>
            <person name="Laine P.K."/>
            <person name="Zeng Z."/>
            <person name="Alatalo E."/>
            <person name="Sullivan J.T."/>
            <person name="Young J.P."/>
            <person name="Thomas-Oates J."/>
            <person name="Paulin L."/>
            <person name="Lindstrom K."/>
        </authorList>
    </citation>
    <scope>NUCLEOTIDE SEQUENCE [LARGE SCALE GENOMIC DNA]</scope>
    <source>
        <strain evidence="4">HAMBI 540</strain>
    </source>
</reference>
<evidence type="ECO:0000313" key="4">
    <source>
        <dbReference type="Proteomes" id="UP000028181"/>
    </source>
</evidence>
<dbReference type="PANTHER" id="PTHR13774">
    <property type="entry name" value="PHENAZINE BIOSYNTHESIS PROTEIN"/>
    <property type="match status" value="1"/>
</dbReference>
<dbReference type="InterPro" id="IPR003719">
    <property type="entry name" value="Phenazine_PhzF-like"/>
</dbReference>
<accession>A0A068SVR2</accession>
<name>A0A068SVR2_NEOGA</name>
<comment type="similarity">
    <text evidence="1">Belongs to the PhzF family.</text>
</comment>
<feature type="active site" evidence="2">
    <location>
        <position position="47"/>
    </location>
</feature>
<dbReference type="GO" id="GO:0016853">
    <property type="term" value="F:isomerase activity"/>
    <property type="evidence" value="ECO:0007669"/>
    <property type="project" value="TreeGrafter"/>
</dbReference>
<gene>
    <name evidence="3" type="ORF">RG540_CH30300</name>
</gene>
<organism evidence="3 4">
    <name type="scientific">Neorhizobium galegae bv. orientalis str. HAMBI 540</name>
    <dbReference type="NCBI Taxonomy" id="1028800"/>
    <lineage>
        <taxon>Bacteria</taxon>
        <taxon>Pseudomonadati</taxon>
        <taxon>Pseudomonadota</taxon>
        <taxon>Alphaproteobacteria</taxon>
        <taxon>Hyphomicrobiales</taxon>
        <taxon>Rhizobiaceae</taxon>
        <taxon>Rhizobium/Agrobacterium group</taxon>
        <taxon>Neorhizobium</taxon>
    </lineage>
</organism>
<protein>
    <submittedName>
        <fullName evidence="3">Phenazine biosynthesis protein PhzF family</fullName>
    </submittedName>
</protein>
<dbReference type="NCBIfam" id="TIGR00654">
    <property type="entry name" value="PhzF_family"/>
    <property type="match status" value="1"/>
</dbReference>
<dbReference type="eggNOG" id="COG0384">
    <property type="taxonomic scope" value="Bacteria"/>
</dbReference>
<dbReference type="AlphaFoldDB" id="A0A068SVR2"/>
<dbReference type="HOGENOM" id="CLU_048756_0_0_5"/>
<dbReference type="PIRSF" id="PIRSF016184">
    <property type="entry name" value="PhzC_PhzF"/>
    <property type="match status" value="1"/>
</dbReference>
<dbReference type="KEGG" id="ngg:RG540_CH30300"/>
<dbReference type="Gene3D" id="3.10.310.10">
    <property type="entry name" value="Diaminopimelate Epimerase, Chain A, domain 1"/>
    <property type="match status" value="2"/>
</dbReference>
<keyword evidence="4" id="KW-1185">Reference proteome</keyword>
<dbReference type="SUPFAM" id="SSF54506">
    <property type="entry name" value="Diaminopimelate epimerase-like"/>
    <property type="match status" value="1"/>
</dbReference>
<evidence type="ECO:0000313" key="3">
    <source>
        <dbReference type="EMBL" id="CDN49195.1"/>
    </source>
</evidence>
<dbReference type="Pfam" id="PF02567">
    <property type="entry name" value="PhzC-PhzF"/>
    <property type="match status" value="1"/>
</dbReference>
<dbReference type="PANTHER" id="PTHR13774:SF32">
    <property type="entry name" value="ANTISENSE-ENHANCING SEQUENCE 1"/>
    <property type="match status" value="1"/>
</dbReference>
<dbReference type="GeneID" id="24259652"/>
<dbReference type="PATRIC" id="fig|1028800.3.peg.3072"/>
<proteinExistence type="inferred from homology"/>
<sequence length="305" mass="32848">MPTADFVTVDVFTSERFAGNPLAVVPDARGLTDRQMQNIAIEFGYAESTFVLPPEKPENSARVRIFTPTMEIPFAGHPNVGTAYVLGQRADLFGKPIGDTLRFEEIAGLVEVRLQRETTGVVGATIRAPRPLEIGSEIEPGLIAGCVSIDAKHVRIAAHKPVFASVGLAFAIAELDGLEALAAARPNITVFHEAAARHEGPEGDFPIFLYVRNPEKPWNFRARMFAPLDNIMEDPATGSASAALSAFLMTRAPEADTRVHLTIEQGVEMGRRSIIELDVAKAAGTVTDVTITGRCVSVMRGSIDV</sequence>
<evidence type="ECO:0000256" key="1">
    <source>
        <dbReference type="ARBA" id="ARBA00008270"/>
    </source>
</evidence>
<dbReference type="EMBL" id="HG938353">
    <property type="protein sequence ID" value="CDN49195.1"/>
    <property type="molecule type" value="Genomic_DNA"/>
</dbReference>
<dbReference type="RefSeq" id="WP_038589399.1">
    <property type="nucleotide sequence ID" value="NZ_HG938353.1"/>
</dbReference>
<dbReference type="GO" id="GO:0005737">
    <property type="term" value="C:cytoplasm"/>
    <property type="evidence" value="ECO:0007669"/>
    <property type="project" value="TreeGrafter"/>
</dbReference>
<dbReference type="Proteomes" id="UP000028181">
    <property type="component" value="Chromosome I"/>
</dbReference>
<dbReference type="OrthoDB" id="9788221at2"/>
<evidence type="ECO:0000256" key="2">
    <source>
        <dbReference type="PIRSR" id="PIRSR016184-1"/>
    </source>
</evidence>